<gene>
    <name evidence="1" type="ORF">BDN72DRAFT_860792</name>
</gene>
<sequence length="405" mass="45960">MTEYDFSPEAVSRYHAKMSSITDWTYEVSDKAELGNIGPPPTPLTRRQEIDDTQEVARLRRWERDLKREKERERKEWEKERERLKEQARREKTRHREPEPPRDRKREDGHHDRARRSKSHGHRSERSPSRERDKDRDRDRERGHRTDSKKSGAHRESSRHHRDKRSQTAGPYSNSSQSTKDVTSTQTLVQPAPQHSTTSLPVYHRHTLSPHAVPNPPARHTSTTPPPSRSPPRALRPQTTRSRTTPHPLSHQIQFIQPPPAVRSNTAPVIPGQPEKSLPPAVAIPIPMPAPVPRQVAPRPIIVNGQLVHPHANPRQVTYTPPPPNGYVFLPAKNGKVQAVATPPPQPYPSPPQPTKSHALSLLARLLKPRRNSVTSADSKSSRGDSLSPTHSELPSRSKRRGSIP</sequence>
<dbReference type="Proteomes" id="UP000308600">
    <property type="component" value="Unassembled WGS sequence"/>
</dbReference>
<organism evidence="1 2">
    <name type="scientific">Pluteus cervinus</name>
    <dbReference type="NCBI Taxonomy" id="181527"/>
    <lineage>
        <taxon>Eukaryota</taxon>
        <taxon>Fungi</taxon>
        <taxon>Dikarya</taxon>
        <taxon>Basidiomycota</taxon>
        <taxon>Agaricomycotina</taxon>
        <taxon>Agaricomycetes</taxon>
        <taxon>Agaricomycetidae</taxon>
        <taxon>Agaricales</taxon>
        <taxon>Pluteineae</taxon>
        <taxon>Pluteaceae</taxon>
        <taxon>Pluteus</taxon>
    </lineage>
</organism>
<protein>
    <submittedName>
        <fullName evidence="1">Uncharacterized protein</fullName>
    </submittedName>
</protein>
<dbReference type="EMBL" id="ML208444">
    <property type="protein sequence ID" value="TFK65208.1"/>
    <property type="molecule type" value="Genomic_DNA"/>
</dbReference>
<keyword evidence="2" id="KW-1185">Reference proteome</keyword>
<evidence type="ECO:0000313" key="2">
    <source>
        <dbReference type="Proteomes" id="UP000308600"/>
    </source>
</evidence>
<evidence type="ECO:0000313" key="1">
    <source>
        <dbReference type="EMBL" id="TFK65208.1"/>
    </source>
</evidence>
<accession>A0ACD3AH44</accession>
<proteinExistence type="predicted"/>
<reference evidence="1 2" key="1">
    <citation type="journal article" date="2019" name="Nat. Ecol. Evol.">
        <title>Megaphylogeny resolves global patterns of mushroom evolution.</title>
        <authorList>
            <person name="Varga T."/>
            <person name="Krizsan K."/>
            <person name="Foldi C."/>
            <person name="Dima B."/>
            <person name="Sanchez-Garcia M."/>
            <person name="Sanchez-Ramirez S."/>
            <person name="Szollosi G.J."/>
            <person name="Szarkandi J.G."/>
            <person name="Papp V."/>
            <person name="Albert L."/>
            <person name="Andreopoulos W."/>
            <person name="Angelini C."/>
            <person name="Antonin V."/>
            <person name="Barry K.W."/>
            <person name="Bougher N.L."/>
            <person name="Buchanan P."/>
            <person name="Buyck B."/>
            <person name="Bense V."/>
            <person name="Catcheside P."/>
            <person name="Chovatia M."/>
            <person name="Cooper J."/>
            <person name="Damon W."/>
            <person name="Desjardin D."/>
            <person name="Finy P."/>
            <person name="Geml J."/>
            <person name="Haridas S."/>
            <person name="Hughes K."/>
            <person name="Justo A."/>
            <person name="Karasinski D."/>
            <person name="Kautmanova I."/>
            <person name="Kiss B."/>
            <person name="Kocsube S."/>
            <person name="Kotiranta H."/>
            <person name="LaButti K.M."/>
            <person name="Lechner B.E."/>
            <person name="Liimatainen K."/>
            <person name="Lipzen A."/>
            <person name="Lukacs Z."/>
            <person name="Mihaltcheva S."/>
            <person name="Morgado L.N."/>
            <person name="Niskanen T."/>
            <person name="Noordeloos M.E."/>
            <person name="Ohm R.A."/>
            <person name="Ortiz-Santana B."/>
            <person name="Ovrebo C."/>
            <person name="Racz N."/>
            <person name="Riley R."/>
            <person name="Savchenko A."/>
            <person name="Shiryaev A."/>
            <person name="Soop K."/>
            <person name="Spirin V."/>
            <person name="Szebenyi C."/>
            <person name="Tomsovsky M."/>
            <person name="Tulloss R.E."/>
            <person name="Uehling J."/>
            <person name="Grigoriev I.V."/>
            <person name="Vagvolgyi C."/>
            <person name="Papp T."/>
            <person name="Martin F.M."/>
            <person name="Miettinen O."/>
            <person name="Hibbett D.S."/>
            <person name="Nagy L.G."/>
        </authorList>
    </citation>
    <scope>NUCLEOTIDE SEQUENCE [LARGE SCALE GENOMIC DNA]</scope>
    <source>
        <strain evidence="1 2">NL-1719</strain>
    </source>
</reference>
<name>A0ACD3AH44_9AGAR</name>